<organism evidence="1 2">
    <name type="scientific">Dorcoceras hygrometricum</name>
    <dbReference type="NCBI Taxonomy" id="472368"/>
    <lineage>
        <taxon>Eukaryota</taxon>
        <taxon>Viridiplantae</taxon>
        <taxon>Streptophyta</taxon>
        <taxon>Embryophyta</taxon>
        <taxon>Tracheophyta</taxon>
        <taxon>Spermatophyta</taxon>
        <taxon>Magnoliopsida</taxon>
        <taxon>eudicotyledons</taxon>
        <taxon>Gunneridae</taxon>
        <taxon>Pentapetalae</taxon>
        <taxon>asterids</taxon>
        <taxon>lamiids</taxon>
        <taxon>Lamiales</taxon>
        <taxon>Gesneriaceae</taxon>
        <taxon>Didymocarpoideae</taxon>
        <taxon>Trichosporeae</taxon>
        <taxon>Loxocarpinae</taxon>
        <taxon>Dorcoceras</taxon>
    </lineage>
</organism>
<accession>A0A2Z7A0U1</accession>
<evidence type="ECO:0000313" key="1">
    <source>
        <dbReference type="EMBL" id="KZT76500.1"/>
    </source>
</evidence>
<gene>
    <name evidence="1" type="ORF">F511_46475</name>
</gene>
<dbReference type="Proteomes" id="UP000250235">
    <property type="component" value="Unassembled WGS sequence"/>
</dbReference>
<protein>
    <submittedName>
        <fullName evidence="1">Uncharacterized protein</fullName>
    </submittedName>
</protein>
<keyword evidence="2" id="KW-1185">Reference proteome</keyword>
<sequence length="127" mass="13940">MPCPIANLLPPFDARSAGMKSRLSNCLNAAQHLHAALSCRYPLDLHLNPQWSQPYYPIRLRFNLLQEPLVPPYADSSMAVVEDDNAGASCILSSTHMPQPCVLSFGLLSLYATPESTLNTLPNTNMT</sequence>
<dbReference type="EMBL" id="KV115499">
    <property type="protein sequence ID" value="KZT76500.1"/>
    <property type="molecule type" value="Genomic_DNA"/>
</dbReference>
<dbReference type="AlphaFoldDB" id="A0A2Z7A0U1"/>
<name>A0A2Z7A0U1_9LAMI</name>
<proteinExistence type="predicted"/>
<evidence type="ECO:0000313" key="2">
    <source>
        <dbReference type="Proteomes" id="UP000250235"/>
    </source>
</evidence>
<reference evidence="1 2" key="1">
    <citation type="journal article" date="2015" name="Proc. Natl. Acad. Sci. U.S.A.">
        <title>The resurrection genome of Boea hygrometrica: A blueprint for survival of dehydration.</title>
        <authorList>
            <person name="Xiao L."/>
            <person name="Yang G."/>
            <person name="Zhang L."/>
            <person name="Yang X."/>
            <person name="Zhao S."/>
            <person name="Ji Z."/>
            <person name="Zhou Q."/>
            <person name="Hu M."/>
            <person name="Wang Y."/>
            <person name="Chen M."/>
            <person name="Xu Y."/>
            <person name="Jin H."/>
            <person name="Xiao X."/>
            <person name="Hu G."/>
            <person name="Bao F."/>
            <person name="Hu Y."/>
            <person name="Wan P."/>
            <person name="Li L."/>
            <person name="Deng X."/>
            <person name="Kuang T."/>
            <person name="Xiang C."/>
            <person name="Zhu J.K."/>
            <person name="Oliver M.J."/>
            <person name="He Y."/>
        </authorList>
    </citation>
    <scope>NUCLEOTIDE SEQUENCE [LARGE SCALE GENOMIC DNA]</scope>
    <source>
        <strain evidence="2">cv. XS01</strain>
    </source>
</reference>